<proteinExistence type="predicted"/>
<evidence type="ECO:0000313" key="2">
    <source>
        <dbReference type="Proteomes" id="UP000661077"/>
    </source>
</evidence>
<keyword evidence="2" id="KW-1185">Reference proteome</keyword>
<sequence>MWKVYLALAIVLTSSRANGEAVGTSSIIEGRCKYADDSSIDRIKATLQFFDRILPNVPPEEERYLSAESEALFRNHRDELGSNHPHDSTYRRQESLASRRLYYVWKARGELSQVRAKLDLLLLNRDSTGKAWLDGNHNADLSIYASEEANKLNRAANIISDVSDLQLSLRELSAHETARQDSFLTRETSGEFYVSILAMDNYLSAFIQCKLAKIAPAR</sequence>
<dbReference type="RefSeq" id="WP_203167256.1">
    <property type="nucleotide sequence ID" value="NZ_JAEVLS010000002.1"/>
</dbReference>
<name>A0ABS1WW50_9GAMM</name>
<protein>
    <submittedName>
        <fullName evidence="1">Uncharacterized protein</fullName>
    </submittedName>
</protein>
<organism evidence="1 2">
    <name type="scientific">Steroidobacter gossypii</name>
    <dbReference type="NCBI Taxonomy" id="2805490"/>
    <lineage>
        <taxon>Bacteria</taxon>
        <taxon>Pseudomonadati</taxon>
        <taxon>Pseudomonadota</taxon>
        <taxon>Gammaproteobacteria</taxon>
        <taxon>Steroidobacterales</taxon>
        <taxon>Steroidobacteraceae</taxon>
        <taxon>Steroidobacter</taxon>
    </lineage>
</organism>
<dbReference type="Proteomes" id="UP000661077">
    <property type="component" value="Unassembled WGS sequence"/>
</dbReference>
<dbReference type="EMBL" id="JAEVLS010000002">
    <property type="protein sequence ID" value="MBM0105200.1"/>
    <property type="molecule type" value="Genomic_DNA"/>
</dbReference>
<evidence type="ECO:0000313" key="1">
    <source>
        <dbReference type="EMBL" id="MBM0105200.1"/>
    </source>
</evidence>
<accession>A0ABS1WW50</accession>
<reference evidence="1 2" key="1">
    <citation type="journal article" date="2021" name="Int. J. Syst. Evol. Microbiol.">
        <title>Steroidobacter gossypii sp. nov., isolated from soil of cotton cropping field.</title>
        <authorList>
            <person name="Huang R."/>
            <person name="Yang S."/>
            <person name="Zhen C."/>
            <person name="Liu W."/>
        </authorList>
    </citation>
    <scope>NUCLEOTIDE SEQUENCE [LARGE SCALE GENOMIC DNA]</scope>
    <source>
        <strain evidence="1 2">S1-65</strain>
    </source>
</reference>
<gene>
    <name evidence="1" type="ORF">JM946_10580</name>
</gene>
<comment type="caution">
    <text evidence="1">The sequence shown here is derived from an EMBL/GenBank/DDBJ whole genome shotgun (WGS) entry which is preliminary data.</text>
</comment>